<evidence type="ECO:0000256" key="1">
    <source>
        <dbReference type="SAM" id="MobiDB-lite"/>
    </source>
</evidence>
<sequence>MMSEISDSGHVQYRSVKLTLKSKDEDAYQPELSESNKDEDDENTSNLSEHSANGALVADAQTSDSEHEYLQKGFWCKQFYLLLFLYDLESITLELHQCSSLCHWGLLYCQFYNTVKKIFVASQHSLT</sequence>
<feature type="region of interest" description="Disordered" evidence="1">
    <location>
        <begin position="22"/>
        <end position="54"/>
    </location>
</feature>
<protein>
    <submittedName>
        <fullName evidence="2">Uncharacterized protein</fullName>
    </submittedName>
</protein>
<dbReference type="AlphaFoldDB" id="A0A0J8S6G0"/>
<dbReference type="Proteomes" id="UP000054563">
    <property type="component" value="Unassembled WGS sequence"/>
</dbReference>
<name>A0A0J8S6G0_COCIT</name>
<dbReference type="EMBL" id="DS017179">
    <property type="protein sequence ID" value="KMU92727.1"/>
    <property type="molecule type" value="Genomic_DNA"/>
</dbReference>
<accession>A0A0J8S6G0</accession>
<organism evidence="2 3">
    <name type="scientific">Coccidioides immitis H538.4</name>
    <dbReference type="NCBI Taxonomy" id="396776"/>
    <lineage>
        <taxon>Eukaryota</taxon>
        <taxon>Fungi</taxon>
        <taxon>Dikarya</taxon>
        <taxon>Ascomycota</taxon>
        <taxon>Pezizomycotina</taxon>
        <taxon>Eurotiomycetes</taxon>
        <taxon>Eurotiomycetidae</taxon>
        <taxon>Onygenales</taxon>
        <taxon>Onygenaceae</taxon>
        <taxon>Coccidioides</taxon>
    </lineage>
</organism>
<reference evidence="3" key="1">
    <citation type="journal article" date="2010" name="Genome Res.">
        <title>Population genomic sequencing of Coccidioides fungi reveals recent hybridization and transposon control.</title>
        <authorList>
            <person name="Neafsey D.E."/>
            <person name="Barker B.M."/>
            <person name="Sharpton T.J."/>
            <person name="Stajich J.E."/>
            <person name="Park D.J."/>
            <person name="Whiston E."/>
            <person name="Hung C.-Y."/>
            <person name="McMahan C."/>
            <person name="White J."/>
            <person name="Sykes S."/>
            <person name="Heiman D."/>
            <person name="Young S."/>
            <person name="Zeng Q."/>
            <person name="Abouelleil A."/>
            <person name="Aftuck L."/>
            <person name="Bessette D."/>
            <person name="Brown A."/>
            <person name="FitzGerald M."/>
            <person name="Lui A."/>
            <person name="Macdonald J.P."/>
            <person name="Priest M."/>
            <person name="Orbach M.J."/>
            <person name="Galgiani J.N."/>
            <person name="Kirkland T.N."/>
            <person name="Cole G.T."/>
            <person name="Birren B.W."/>
            <person name="Henn M.R."/>
            <person name="Taylor J.W."/>
            <person name="Rounsley S.D."/>
        </authorList>
    </citation>
    <scope>NUCLEOTIDE SEQUENCE [LARGE SCALE GENOMIC DNA]</scope>
    <source>
        <strain evidence="3">H538.4</strain>
    </source>
</reference>
<evidence type="ECO:0000313" key="3">
    <source>
        <dbReference type="Proteomes" id="UP000054563"/>
    </source>
</evidence>
<dbReference type="VEuPathDB" id="FungiDB:CIHG_10542"/>
<evidence type="ECO:0000313" key="2">
    <source>
        <dbReference type="EMBL" id="KMU92727.1"/>
    </source>
</evidence>
<proteinExistence type="predicted"/>
<gene>
    <name evidence="2" type="ORF">CIHG_10542</name>
</gene>